<keyword evidence="3" id="KW-1185">Reference proteome</keyword>
<evidence type="ECO:0000313" key="2">
    <source>
        <dbReference type="EMBL" id="OMH79946.1"/>
    </source>
</evidence>
<accession>A0A1R1PG44</accession>
<sequence length="744" mass="83019">MSESGTPKFGGDAQTMLSKRAARTMLKDFYSETHGSQKKNETGKNERAQGGASTMYKEYIDNQYNRMKKKSPREGKAYLKDWNTVIEGFLNQFSPPKSSGLLGDEDEQIGGRHELEAGDQEEKVDSRMVSGWQIMTREAVVDAQHRFPTFCEELEQLYDEKKLEKRLWQEGEGEESRSLVVLNEVITEMQEYPILLKYGGLKGKIGRTVRNQYESMMSRRLVKVLDTLMLYFDNVMYKAKGSAAGNSTYGSQKQERKQEKADEELEEGNNGSSGHSMELFATLNIYPKKTGDVQGRNEQKAELDVLKYDEDSLTVLYRKCVDEILMVFVKTVGNEMANFYYYYSIEAEILRVQSLDAGSGLGLAADTSKNLFKLRTYFHVLEYLVLTVFGESNSHQQSNREGLVGRTSSVINEYETRVHEGQQRELLLIGNKSEMVKSPPVSTSGAIALKSPGFYQLRNSSQQTQSPNNMIPVSRTLSNMNVGTKMMYNRSPTITTETGLSQASYSSPIMAANVMMMEKSRSFLYNERLKSITGSTKSITTSISNLNSAAAAAASVGGVGGSSNPGNARNEDASLLLILNNIDKLFTERHEIYPKTVVYSVKINPTVNIEQQMEQQLGVLILVHIINIMLKGVLELVLAYGIGLLCHDGAVVDLLRANLVTELKSWIMEIYYNGNGITNSTSSAGGTIDSNVNSPSINANNLNKSQQRNYTGVKQDQYLKSSSTDFSLLVNIINEIEIILTSRL</sequence>
<feature type="region of interest" description="Disordered" evidence="1">
    <location>
        <begin position="24"/>
        <end position="54"/>
    </location>
</feature>
<gene>
    <name evidence="2" type="ORF">AX774_g6638</name>
</gene>
<dbReference type="AlphaFoldDB" id="A0A1R1PG44"/>
<comment type="caution">
    <text evidence="2">The sequence shown here is derived from an EMBL/GenBank/DDBJ whole genome shotgun (WGS) entry which is preliminary data.</text>
</comment>
<name>A0A1R1PG44_ZANCU</name>
<protein>
    <submittedName>
        <fullName evidence="2">Uncharacterized protein</fullName>
    </submittedName>
</protein>
<dbReference type="EMBL" id="LSSK01001356">
    <property type="protein sequence ID" value="OMH79946.1"/>
    <property type="molecule type" value="Genomic_DNA"/>
</dbReference>
<evidence type="ECO:0000256" key="1">
    <source>
        <dbReference type="SAM" id="MobiDB-lite"/>
    </source>
</evidence>
<reference evidence="3" key="1">
    <citation type="submission" date="2017-01" db="EMBL/GenBank/DDBJ databases">
        <authorList>
            <person name="Wang Y."/>
            <person name="White M."/>
            <person name="Kvist S."/>
            <person name="Moncalvo J.-M."/>
        </authorList>
    </citation>
    <scope>NUCLEOTIDE SEQUENCE [LARGE SCALE GENOMIC DNA]</scope>
    <source>
        <strain evidence="3">COL-18-3</strain>
    </source>
</reference>
<organism evidence="2 3">
    <name type="scientific">Zancudomyces culisetae</name>
    <name type="common">Gut fungus</name>
    <name type="synonym">Smittium culisetae</name>
    <dbReference type="NCBI Taxonomy" id="1213189"/>
    <lineage>
        <taxon>Eukaryota</taxon>
        <taxon>Fungi</taxon>
        <taxon>Fungi incertae sedis</taxon>
        <taxon>Zoopagomycota</taxon>
        <taxon>Kickxellomycotina</taxon>
        <taxon>Harpellomycetes</taxon>
        <taxon>Harpellales</taxon>
        <taxon>Legeriomycetaceae</taxon>
        <taxon>Zancudomyces</taxon>
    </lineage>
</organism>
<feature type="compositionally biased region" description="Basic and acidic residues" evidence="1">
    <location>
        <begin position="38"/>
        <end position="47"/>
    </location>
</feature>
<dbReference type="Proteomes" id="UP000188320">
    <property type="component" value="Unassembled WGS sequence"/>
</dbReference>
<proteinExistence type="predicted"/>
<feature type="region of interest" description="Disordered" evidence="1">
    <location>
        <begin position="243"/>
        <end position="276"/>
    </location>
</feature>
<evidence type="ECO:0000313" key="3">
    <source>
        <dbReference type="Proteomes" id="UP000188320"/>
    </source>
</evidence>